<proteinExistence type="predicted"/>
<evidence type="ECO:0008006" key="4">
    <source>
        <dbReference type="Google" id="ProtNLM"/>
    </source>
</evidence>
<evidence type="ECO:0000313" key="2">
    <source>
        <dbReference type="EMBL" id="MBM7131851.1"/>
    </source>
</evidence>
<accession>A0ABS2KL31</accession>
<protein>
    <recommendedName>
        <fullName evidence="4">Trypsin-like peptidase domain-containing protein</fullName>
    </recommendedName>
</protein>
<dbReference type="PROSITE" id="PS00134">
    <property type="entry name" value="TRYPSIN_HIS"/>
    <property type="match status" value="1"/>
</dbReference>
<keyword evidence="1" id="KW-0732">Signal</keyword>
<dbReference type="SUPFAM" id="SSF50494">
    <property type="entry name" value="Trypsin-like serine proteases"/>
    <property type="match status" value="1"/>
</dbReference>
<reference evidence="2" key="1">
    <citation type="submission" date="2020-10" db="EMBL/GenBank/DDBJ databases">
        <title>Phylogeny of dyella-like bacteria.</title>
        <authorList>
            <person name="Fu J."/>
        </authorList>
    </citation>
    <scope>NUCLEOTIDE SEQUENCE</scope>
    <source>
        <strain evidence="2">DHON07</strain>
    </source>
</reference>
<comment type="caution">
    <text evidence="2">The sequence shown here is derived from an EMBL/GenBank/DDBJ whole genome shotgun (WGS) entry which is preliminary data.</text>
</comment>
<dbReference type="Proteomes" id="UP001430193">
    <property type="component" value="Unassembled WGS sequence"/>
</dbReference>
<dbReference type="EMBL" id="JADIKF010000040">
    <property type="protein sequence ID" value="MBM7131851.1"/>
    <property type="molecule type" value="Genomic_DNA"/>
</dbReference>
<evidence type="ECO:0000256" key="1">
    <source>
        <dbReference type="SAM" id="SignalP"/>
    </source>
</evidence>
<feature type="signal peptide" evidence="1">
    <location>
        <begin position="1"/>
        <end position="24"/>
    </location>
</feature>
<name>A0ABS2KL31_9GAMM</name>
<dbReference type="InterPro" id="IPR018114">
    <property type="entry name" value="TRYPSIN_HIS"/>
</dbReference>
<feature type="chain" id="PRO_5045558593" description="Trypsin-like peptidase domain-containing protein" evidence="1">
    <location>
        <begin position="25"/>
        <end position="503"/>
    </location>
</feature>
<evidence type="ECO:0000313" key="3">
    <source>
        <dbReference type="Proteomes" id="UP001430193"/>
    </source>
</evidence>
<gene>
    <name evidence="2" type="ORF">ISS99_20185</name>
</gene>
<dbReference type="InterPro" id="IPR009003">
    <property type="entry name" value="Peptidase_S1_PA"/>
</dbReference>
<keyword evidence="3" id="KW-1185">Reference proteome</keyword>
<sequence length="503" mass="54585">MSKPISHLLATFVIAALPQVGAHASTHVAPTSNENEAPLLLSTDPGAERFRPVGKLSASSQCTATLIAGAHLPADSASALVLTAGHCVGSFDTNKVLVNEAAPNNWTFTPAYFVDNGPQHRSFAVRRIAYATMKNVDLAVLELGATYADLAAVDVYPMHLYATQPEPTAGIQVAHVPIQDIPVYERFLRLSNCHADTRRTIFESLYPWLWSEAVPNLCQGIRGGSSGSPVVLQNQNEVVGVINTTVDPSRNGCGLNRPCELEGKAGLIREGVSYYIPIDVIAQALTADSKLDLSKLDPGDGATLTRKLHAYWATQRTVDDGDGTRVPAPWNLTIGEESQQVRYKTGLADRTSCAGIDGYGDTIDAAEQPLKNLAIPSAEGIYKICVIARQAGQDKWQEPAYASFMLHQIDNTPPVSTPRLRFDESDTFWIAYAEDDLYDVFTRTIKYGPLAETDCDDPEGFFTPSPIFPGVRLNKAEAPWRFCAKGFDIAGNVSPVVYQDFVN</sequence>
<dbReference type="RefSeq" id="WP_204633398.1">
    <property type="nucleotide sequence ID" value="NZ_BSOC01000001.1"/>
</dbReference>
<dbReference type="InterPro" id="IPR043504">
    <property type="entry name" value="Peptidase_S1_PA_chymotrypsin"/>
</dbReference>
<dbReference type="Gene3D" id="2.40.10.10">
    <property type="entry name" value="Trypsin-like serine proteases"/>
    <property type="match status" value="1"/>
</dbReference>
<dbReference type="Pfam" id="PF13365">
    <property type="entry name" value="Trypsin_2"/>
    <property type="match status" value="1"/>
</dbReference>
<organism evidence="2 3">
    <name type="scientific">Dyella mobilis</name>
    <dbReference type="NCBI Taxonomy" id="1849582"/>
    <lineage>
        <taxon>Bacteria</taxon>
        <taxon>Pseudomonadati</taxon>
        <taxon>Pseudomonadota</taxon>
        <taxon>Gammaproteobacteria</taxon>
        <taxon>Lysobacterales</taxon>
        <taxon>Rhodanobacteraceae</taxon>
        <taxon>Dyella</taxon>
    </lineage>
</organism>